<keyword evidence="2" id="KW-1185">Reference proteome</keyword>
<dbReference type="Proteomes" id="UP000272942">
    <property type="component" value="Unassembled WGS sequence"/>
</dbReference>
<dbReference type="AlphaFoldDB" id="A0A183A293"/>
<gene>
    <name evidence="1" type="ORF">ECPE_LOCUS1078</name>
</gene>
<protein>
    <submittedName>
        <fullName evidence="3">HTH_Tnp_ISL3 domain-containing protein</fullName>
    </submittedName>
</protein>
<evidence type="ECO:0000313" key="3">
    <source>
        <dbReference type="WBParaSite" id="ECPE_0000107801-mRNA-1"/>
    </source>
</evidence>
<reference evidence="3" key="1">
    <citation type="submission" date="2016-06" db="UniProtKB">
        <authorList>
            <consortium name="WormBaseParasite"/>
        </authorList>
    </citation>
    <scope>IDENTIFICATION</scope>
</reference>
<dbReference type="WBParaSite" id="ECPE_0000107801-mRNA-1">
    <property type="protein sequence ID" value="ECPE_0000107801-mRNA-1"/>
    <property type="gene ID" value="ECPE_0000107801"/>
</dbReference>
<proteinExistence type="predicted"/>
<evidence type="ECO:0000313" key="2">
    <source>
        <dbReference type="Proteomes" id="UP000272942"/>
    </source>
</evidence>
<organism evidence="3">
    <name type="scientific">Echinostoma caproni</name>
    <dbReference type="NCBI Taxonomy" id="27848"/>
    <lineage>
        <taxon>Eukaryota</taxon>
        <taxon>Metazoa</taxon>
        <taxon>Spiralia</taxon>
        <taxon>Lophotrochozoa</taxon>
        <taxon>Platyhelminthes</taxon>
        <taxon>Trematoda</taxon>
        <taxon>Digenea</taxon>
        <taxon>Plagiorchiida</taxon>
        <taxon>Echinostomata</taxon>
        <taxon>Echinostomatoidea</taxon>
        <taxon>Echinostomatidae</taxon>
        <taxon>Echinostoma</taxon>
    </lineage>
</organism>
<name>A0A183A293_9TREM</name>
<evidence type="ECO:0000313" key="1">
    <source>
        <dbReference type="EMBL" id="VDP32966.1"/>
    </source>
</evidence>
<reference evidence="1 2" key="2">
    <citation type="submission" date="2018-11" db="EMBL/GenBank/DDBJ databases">
        <authorList>
            <consortium name="Pathogen Informatics"/>
        </authorList>
    </citation>
    <scope>NUCLEOTIDE SEQUENCE [LARGE SCALE GENOMIC DNA]</scope>
    <source>
        <strain evidence="1 2">Egypt</strain>
    </source>
</reference>
<accession>A0A183A293</accession>
<sequence length="90" mass="9654">MCTLYLSASPLIRRDPTIPASTSANRLHHATFAALGISTDSAHSVNIGATSVTKWVTKKVSARLKQAADRVRVHRPSRDVLVHRATAPAA</sequence>
<dbReference type="EMBL" id="UZAN01005180">
    <property type="protein sequence ID" value="VDP32966.1"/>
    <property type="molecule type" value="Genomic_DNA"/>
</dbReference>